<protein>
    <submittedName>
        <fullName evidence="1">Uncharacterized protein</fullName>
    </submittedName>
</protein>
<dbReference type="EMBL" id="JAACXV010018164">
    <property type="protein sequence ID" value="KAF7264153.1"/>
    <property type="molecule type" value="Genomic_DNA"/>
</dbReference>
<evidence type="ECO:0000313" key="2">
    <source>
        <dbReference type="Proteomes" id="UP000625711"/>
    </source>
</evidence>
<accession>A0A834HMN3</accession>
<gene>
    <name evidence="1" type="ORF">GWI33_000577</name>
</gene>
<reference evidence="1" key="1">
    <citation type="submission" date="2020-08" db="EMBL/GenBank/DDBJ databases">
        <title>Genome sequencing and assembly of the red palm weevil Rhynchophorus ferrugineus.</title>
        <authorList>
            <person name="Dias G.B."/>
            <person name="Bergman C.M."/>
            <person name="Manee M."/>
        </authorList>
    </citation>
    <scope>NUCLEOTIDE SEQUENCE</scope>
    <source>
        <strain evidence="1">AA-2017</strain>
        <tissue evidence="1">Whole larva</tissue>
    </source>
</reference>
<dbReference type="Proteomes" id="UP000625711">
    <property type="component" value="Unassembled WGS sequence"/>
</dbReference>
<proteinExistence type="predicted"/>
<feature type="non-terminal residue" evidence="1">
    <location>
        <position position="69"/>
    </location>
</feature>
<dbReference type="AlphaFoldDB" id="A0A834HMN3"/>
<evidence type="ECO:0000313" key="1">
    <source>
        <dbReference type="EMBL" id="KAF7264153.1"/>
    </source>
</evidence>
<organism evidence="1 2">
    <name type="scientific">Rhynchophorus ferrugineus</name>
    <name type="common">Red palm weevil</name>
    <name type="synonym">Curculio ferrugineus</name>
    <dbReference type="NCBI Taxonomy" id="354439"/>
    <lineage>
        <taxon>Eukaryota</taxon>
        <taxon>Metazoa</taxon>
        <taxon>Ecdysozoa</taxon>
        <taxon>Arthropoda</taxon>
        <taxon>Hexapoda</taxon>
        <taxon>Insecta</taxon>
        <taxon>Pterygota</taxon>
        <taxon>Neoptera</taxon>
        <taxon>Endopterygota</taxon>
        <taxon>Coleoptera</taxon>
        <taxon>Polyphaga</taxon>
        <taxon>Cucujiformia</taxon>
        <taxon>Curculionidae</taxon>
        <taxon>Dryophthorinae</taxon>
        <taxon>Rhynchophorus</taxon>
    </lineage>
</organism>
<name>A0A834HMN3_RHYFE</name>
<keyword evidence="2" id="KW-1185">Reference proteome</keyword>
<sequence length="69" mass="7315">MDVAGTDVHFIKGAAKTVAMATGNGLFGSGPNALRVEICRPRPLHKYFIMNYVGAVKLILLRIGGLACV</sequence>
<comment type="caution">
    <text evidence="1">The sequence shown here is derived from an EMBL/GenBank/DDBJ whole genome shotgun (WGS) entry which is preliminary data.</text>
</comment>